<dbReference type="SUPFAM" id="SSF63712">
    <property type="entry name" value="Nicotinic receptor ligand binding domain-like"/>
    <property type="match status" value="1"/>
</dbReference>
<proteinExistence type="predicted"/>
<evidence type="ECO:0000259" key="3">
    <source>
        <dbReference type="Pfam" id="PF02931"/>
    </source>
</evidence>
<feature type="compositionally biased region" description="Polar residues" evidence="1">
    <location>
        <begin position="449"/>
        <end position="458"/>
    </location>
</feature>
<sequence>MSADIIEALKRNPVANILRQIEQNTRSEKTAVLYESRKERGANKVQVKIRALVYAITDIDNEKQEFTANLSVRARWKEPLLQGLTSKSDIDWDDQWNPRIELENAVSIRNFDKKYEISYFHTDLGDNIPHVCLTMNISATFKEMFELDEFPLDYQALNIWLISEWSYSELDLVKDDEYMDRLAVNTFTESKEWFLYPQLIGEPVGEEEEIDEVSGSTSQYPLYTITAQVKRIHQFYMWNHVLYMFMIFLVGLSTFSIPVADVGLRISGALLVLLCALIYRLYMRPMLPVIAYWTALDKYNMSIMLCHILILLEHSVVGGVANTGSMPSVTSVDLACLGGIVAVMVTIHCYFLAFMIQTLNKRDKFLQEEATNFEELNATIKKNHETRTNPRKRFYEPPPLTEPQPPLGHPGVPYSLNKYYISPNGQSSASPRPTPRPTYPPSPRLQRDISFTRNTMQRSSDRGAQPILRASSPLRAAGYDHMNPVEKTHEAKITVPTSVMQAVQSRSRSHSRSRGRSRSRIGNNRVAAESSYASD</sequence>
<feature type="compositionally biased region" description="Pro residues" evidence="1">
    <location>
        <begin position="396"/>
        <end position="408"/>
    </location>
</feature>
<evidence type="ECO:0000313" key="4">
    <source>
        <dbReference type="EMBL" id="KAF6016580.1"/>
    </source>
</evidence>
<dbReference type="Gene3D" id="1.20.58.390">
    <property type="entry name" value="Neurotransmitter-gated ion-channel transmembrane domain"/>
    <property type="match status" value="1"/>
</dbReference>
<name>A0A7J7IRR4_BUGNE</name>
<dbReference type="GO" id="GO:0016020">
    <property type="term" value="C:membrane"/>
    <property type="evidence" value="ECO:0007669"/>
    <property type="project" value="InterPro"/>
</dbReference>
<dbReference type="GO" id="GO:0004888">
    <property type="term" value="F:transmembrane signaling receptor activity"/>
    <property type="evidence" value="ECO:0007669"/>
    <property type="project" value="InterPro"/>
</dbReference>
<feature type="region of interest" description="Disordered" evidence="1">
    <location>
        <begin position="380"/>
        <end position="469"/>
    </location>
</feature>
<dbReference type="Gene3D" id="2.70.170.10">
    <property type="entry name" value="Neurotransmitter-gated ion-channel ligand-binding domain"/>
    <property type="match status" value="1"/>
</dbReference>
<feature type="compositionally biased region" description="Pro residues" evidence="1">
    <location>
        <begin position="432"/>
        <end position="443"/>
    </location>
</feature>
<dbReference type="InterPro" id="IPR006202">
    <property type="entry name" value="Neur_chan_lig-bd"/>
</dbReference>
<evidence type="ECO:0000256" key="1">
    <source>
        <dbReference type="SAM" id="MobiDB-lite"/>
    </source>
</evidence>
<dbReference type="InterPro" id="IPR038050">
    <property type="entry name" value="Neuro_actylchol_rec"/>
</dbReference>
<feature type="domain" description="Neurotransmitter-gated ion-channel ligand-binding" evidence="3">
    <location>
        <begin position="40"/>
        <end position="194"/>
    </location>
</feature>
<feature type="compositionally biased region" description="Basic residues" evidence="1">
    <location>
        <begin position="507"/>
        <end position="519"/>
    </location>
</feature>
<dbReference type="PANTHER" id="PTHR18945">
    <property type="entry name" value="NEUROTRANSMITTER GATED ION CHANNEL"/>
    <property type="match status" value="1"/>
</dbReference>
<dbReference type="Proteomes" id="UP000593567">
    <property type="component" value="Unassembled WGS sequence"/>
</dbReference>
<accession>A0A7J7IRR4</accession>
<feature type="compositionally biased region" description="Polar residues" evidence="1">
    <location>
        <begin position="495"/>
        <end position="504"/>
    </location>
</feature>
<dbReference type="GO" id="GO:0005230">
    <property type="term" value="F:extracellular ligand-gated monoatomic ion channel activity"/>
    <property type="evidence" value="ECO:0007669"/>
    <property type="project" value="InterPro"/>
</dbReference>
<feature type="transmembrane region" description="Helical" evidence="2">
    <location>
        <begin position="332"/>
        <end position="356"/>
    </location>
</feature>
<protein>
    <recommendedName>
        <fullName evidence="3">Neurotransmitter-gated ion-channel ligand-binding domain-containing protein</fullName>
    </recommendedName>
</protein>
<feature type="region of interest" description="Disordered" evidence="1">
    <location>
        <begin position="493"/>
        <end position="535"/>
    </location>
</feature>
<dbReference type="InterPro" id="IPR036734">
    <property type="entry name" value="Neur_chan_lig-bd_sf"/>
</dbReference>
<feature type="transmembrane region" description="Helical" evidence="2">
    <location>
        <begin position="266"/>
        <end position="282"/>
    </location>
</feature>
<keyword evidence="2" id="KW-1133">Transmembrane helix</keyword>
<feature type="transmembrane region" description="Helical" evidence="2">
    <location>
        <begin position="241"/>
        <end position="260"/>
    </location>
</feature>
<evidence type="ECO:0000313" key="5">
    <source>
        <dbReference type="Proteomes" id="UP000593567"/>
    </source>
</evidence>
<dbReference type="InterPro" id="IPR006201">
    <property type="entry name" value="Neur_channel"/>
</dbReference>
<comment type="caution">
    <text evidence="4">The sequence shown here is derived from an EMBL/GenBank/DDBJ whole genome shotgun (WGS) entry which is preliminary data.</text>
</comment>
<organism evidence="4 5">
    <name type="scientific">Bugula neritina</name>
    <name type="common">Brown bryozoan</name>
    <name type="synonym">Sertularia neritina</name>
    <dbReference type="NCBI Taxonomy" id="10212"/>
    <lineage>
        <taxon>Eukaryota</taxon>
        <taxon>Metazoa</taxon>
        <taxon>Spiralia</taxon>
        <taxon>Lophotrochozoa</taxon>
        <taxon>Bryozoa</taxon>
        <taxon>Gymnolaemata</taxon>
        <taxon>Cheilostomatida</taxon>
        <taxon>Flustrina</taxon>
        <taxon>Buguloidea</taxon>
        <taxon>Bugulidae</taxon>
        <taxon>Bugula</taxon>
    </lineage>
</organism>
<keyword evidence="2" id="KW-0472">Membrane</keyword>
<keyword evidence="5" id="KW-1185">Reference proteome</keyword>
<dbReference type="EMBL" id="VXIV02003508">
    <property type="protein sequence ID" value="KAF6016580.1"/>
    <property type="molecule type" value="Genomic_DNA"/>
</dbReference>
<dbReference type="Pfam" id="PF02931">
    <property type="entry name" value="Neur_chan_LBD"/>
    <property type="match status" value="1"/>
</dbReference>
<keyword evidence="2" id="KW-0812">Transmembrane</keyword>
<evidence type="ECO:0000256" key="2">
    <source>
        <dbReference type="SAM" id="Phobius"/>
    </source>
</evidence>
<reference evidence="4" key="1">
    <citation type="submission" date="2020-06" db="EMBL/GenBank/DDBJ databases">
        <title>Draft genome of Bugula neritina, a colonial animal packing powerful symbionts and potential medicines.</title>
        <authorList>
            <person name="Rayko M."/>
        </authorList>
    </citation>
    <scope>NUCLEOTIDE SEQUENCE [LARGE SCALE GENOMIC DNA]</scope>
    <source>
        <strain evidence="4">Kwan_BN1</strain>
    </source>
</reference>
<dbReference type="AlphaFoldDB" id="A0A7J7IRR4"/>
<gene>
    <name evidence="4" type="ORF">EB796_025111</name>
</gene>
<dbReference type="OrthoDB" id="203862at2759"/>